<protein>
    <submittedName>
        <fullName evidence="2">ImmA/IrrE family metallo-endopeptidase</fullName>
    </submittedName>
</protein>
<name>A0AA95KVW5_9BACL</name>
<dbReference type="EMBL" id="CP126084">
    <property type="protein sequence ID" value="WHX48985.1"/>
    <property type="molecule type" value="Genomic_DNA"/>
</dbReference>
<dbReference type="PANTHER" id="PTHR43236:SF1">
    <property type="entry name" value="BLL7220 PROTEIN"/>
    <property type="match status" value="1"/>
</dbReference>
<dbReference type="RefSeq" id="WP_283926278.1">
    <property type="nucleotide sequence ID" value="NZ_CP126084.1"/>
</dbReference>
<dbReference type="PANTHER" id="PTHR43236">
    <property type="entry name" value="ANTITOXIN HIGA1"/>
    <property type="match status" value="1"/>
</dbReference>
<proteinExistence type="predicted"/>
<evidence type="ECO:0000313" key="3">
    <source>
        <dbReference type="Proteomes" id="UP001177943"/>
    </source>
</evidence>
<evidence type="ECO:0000313" key="2">
    <source>
        <dbReference type="EMBL" id="WHX48985.1"/>
    </source>
</evidence>
<dbReference type="Pfam" id="PF06114">
    <property type="entry name" value="Peptidase_M78"/>
    <property type="match status" value="1"/>
</dbReference>
<dbReference type="InterPro" id="IPR052345">
    <property type="entry name" value="Rad_response_metalloprotease"/>
</dbReference>
<dbReference type="KEGG" id="pwn:QNH46_23545"/>
<sequence>MPELTFDHLPDIFEKNKEIFYEVDNYVKMYLRDYHLKGWPILDGVKHWIKENHVLIQAPIKDQTLGGFILLKKPKVLCYLNSWQPRIYQNFILLHELFHIISRVQSEPEKLHIIESDLDRDLDERKADYFASLLLMDAAELISFYQSLREEVLLDKIIQTMSRFSAPYKAVLIRLYELQLISVEDLSVWFDQKLHFEDEFVRLGLDPSPVQRSMLINFQEVEKLMEHGRDRLPELANESNWDTLNAVKAYFKNIKRA</sequence>
<accession>A0AA95KVW5</accession>
<reference evidence="2" key="1">
    <citation type="submission" date="2023-05" db="EMBL/GenBank/DDBJ databases">
        <title>Comparative genomics of Bacillaceae isolates and their secondary metabolite potential.</title>
        <authorList>
            <person name="Song L."/>
            <person name="Nielsen L.J."/>
            <person name="Mohite O."/>
            <person name="Xu X."/>
            <person name="Weber T."/>
            <person name="Kovacs A.T."/>
        </authorList>
    </citation>
    <scope>NUCLEOTIDE SEQUENCE</scope>
    <source>
        <strain evidence="2">B2_4</strain>
    </source>
</reference>
<evidence type="ECO:0000259" key="1">
    <source>
        <dbReference type="Pfam" id="PF06114"/>
    </source>
</evidence>
<feature type="domain" description="IrrE N-terminal-like" evidence="1">
    <location>
        <begin position="58"/>
        <end position="175"/>
    </location>
</feature>
<dbReference type="InterPro" id="IPR010359">
    <property type="entry name" value="IrrE_HExxH"/>
</dbReference>
<organism evidence="2 3">
    <name type="scientific">Paenibacillus woosongensis</name>
    <dbReference type="NCBI Taxonomy" id="307580"/>
    <lineage>
        <taxon>Bacteria</taxon>
        <taxon>Bacillati</taxon>
        <taxon>Bacillota</taxon>
        <taxon>Bacilli</taxon>
        <taxon>Bacillales</taxon>
        <taxon>Paenibacillaceae</taxon>
        <taxon>Paenibacillus</taxon>
    </lineage>
</organism>
<dbReference type="Gene3D" id="1.10.10.2910">
    <property type="match status" value="1"/>
</dbReference>
<dbReference type="AlphaFoldDB" id="A0AA95KVW5"/>
<gene>
    <name evidence="2" type="ORF">QNH46_23545</name>
</gene>
<dbReference type="Proteomes" id="UP001177943">
    <property type="component" value="Chromosome"/>
</dbReference>